<dbReference type="Proteomes" id="UP000886998">
    <property type="component" value="Unassembled WGS sequence"/>
</dbReference>
<accession>A0A8X6XB51</accession>
<feature type="region of interest" description="Disordered" evidence="1">
    <location>
        <begin position="15"/>
        <end position="41"/>
    </location>
</feature>
<evidence type="ECO:0000313" key="3">
    <source>
        <dbReference type="Proteomes" id="UP000886998"/>
    </source>
</evidence>
<sequence>MPYPSYTLFIGVMGENDATGRGRGSSGGRPPWRRSVKGGPAGAWADQAPLVLSVPGPGHLVGTRCVESDFNAFISGNIQKNIPNRFLCFSLISIILV</sequence>
<reference evidence="2" key="1">
    <citation type="submission" date="2020-08" db="EMBL/GenBank/DDBJ databases">
        <title>Multicomponent nature underlies the extraordinary mechanical properties of spider dragline silk.</title>
        <authorList>
            <person name="Kono N."/>
            <person name="Nakamura H."/>
            <person name="Mori M."/>
            <person name="Yoshida Y."/>
            <person name="Ohtoshi R."/>
            <person name="Malay A.D."/>
            <person name="Moran D.A.P."/>
            <person name="Tomita M."/>
            <person name="Numata K."/>
            <person name="Arakawa K."/>
        </authorList>
    </citation>
    <scope>NUCLEOTIDE SEQUENCE</scope>
</reference>
<protein>
    <submittedName>
        <fullName evidence="2">Uncharacterized protein</fullName>
    </submittedName>
</protein>
<comment type="caution">
    <text evidence="2">The sequence shown here is derived from an EMBL/GenBank/DDBJ whole genome shotgun (WGS) entry which is preliminary data.</text>
</comment>
<proteinExistence type="predicted"/>
<name>A0A8X6XB51_9ARAC</name>
<evidence type="ECO:0000313" key="2">
    <source>
        <dbReference type="EMBL" id="GFY50483.1"/>
    </source>
</evidence>
<dbReference type="AlphaFoldDB" id="A0A8X6XB51"/>
<organism evidence="2 3">
    <name type="scientific">Trichonephila inaurata madagascariensis</name>
    <dbReference type="NCBI Taxonomy" id="2747483"/>
    <lineage>
        <taxon>Eukaryota</taxon>
        <taxon>Metazoa</taxon>
        <taxon>Ecdysozoa</taxon>
        <taxon>Arthropoda</taxon>
        <taxon>Chelicerata</taxon>
        <taxon>Arachnida</taxon>
        <taxon>Araneae</taxon>
        <taxon>Araneomorphae</taxon>
        <taxon>Entelegynae</taxon>
        <taxon>Araneoidea</taxon>
        <taxon>Nephilidae</taxon>
        <taxon>Trichonephila</taxon>
        <taxon>Trichonephila inaurata</taxon>
    </lineage>
</organism>
<dbReference type="EMBL" id="BMAV01007522">
    <property type="protein sequence ID" value="GFY50483.1"/>
    <property type="molecule type" value="Genomic_DNA"/>
</dbReference>
<evidence type="ECO:0000256" key="1">
    <source>
        <dbReference type="SAM" id="MobiDB-lite"/>
    </source>
</evidence>
<keyword evidence="3" id="KW-1185">Reference proteome</keyword>
<gene>
    <name evidence="2" type="ORF">TNIN_433761</name>
</gene>
<dbReference type="OrthoDB" id="10349176at2759"/>